<dbReference type="RefSeq" id="WP_189426007.1">
    <property type="nucleotide sequence ID" value="NZ_BMZE01000002.1"/>
</dbReference>
<evidence type="ECO:0000313" key="4">
    <source>
        <dbReference type="EMBL" id="GHA28086.1"/>
    </source>
</evidence>
<gene>
    <name evidence="4" type="ORF">GCM10007989_25090</name>
</gene>
<comment type="caution">
    <text evidence="4">The sequence shown here is derived from an EMBL/GenBank/DDBJ whole genome shotgun (WGS) entry which is preliminary data.</text>
</comment>
<feature type="region of interest" description="Disordered" evidence="2">
    <location>
        <begin position="195"/>
        <end position="219"/>
    </location>
</feature>
<feature type="compositionally biased region" description="Basic and acidic residues" evidence="2">
    <location>
        <begin position="320"/>
        <end position="329"/>
    </location>
</feature>
<feature type="region of interest" description="Disordered" evidence="2">
    <location>
        <begin position="300"/>
        <end position="353"/>
    </location>
</feature>
<sequence>MPIENIMYFALGALASALMALIIMPAVWRRAVRLTRRRIEAATPMTLAEFRADKDQLRSEFALTVRRLEQQNEHLRERLAEEMGEADRKRTDLTSLRTEHRDSAEIIEALESRLEDTQQQLSVRESEIAELLQDLEQRAQVDAERSEELAQLHQILEADIPPEGIERSLSGDYEHDVSRLLNELSALRRYIASAEMETDNPGTRQPPIADSQTHDAETAGSDLSAAADRLDSFIEAEAPSAGDRNRDELLAERLGREDIEDNLQRQIAAFEADIADDPHAVRQNAPEMRRRLLDIAETVGDVVRGPAPQTNSPENEPESLFERIQRFAEPDDGEGSPNGQSDRDAAAREIRSR</sequence>
<feature type="transmembrane region" description="Helical" evidence="3">
    <location>
        <begin position="6"/>
        <end position="28"/>
    </location>
</feature>
<dbReference type="Proteomes" id="UP000646579">
    <property type="component" value="Unassembled WGS sequence"/>
</dbReference>
<evidence type="ECO:0000313" key="5">
    <source>
        <dbReference type="Proteomes" id="UP000646579"/>
    </source>
</evidence>
<accession>A0A918S9P0</accession>
<evidence type="ECO:0000256" key="1">
    <source>
        <dbReference type="SAM" id="Coils"/>
    </source>
</evidence>
<protein>
    <submittedName>
        <fullName evidence="4">Uncharacterized protein</fullName>
    </submittedName>
</protein>
<organism evidence="4 5">
    <name type="scientific">Devosia pacifica</name>
    <dbReference type="NCBI Taxonomy" id="1335967"/>
    <lineage>
        <taxon>Bacteria</taxon>
        <taxon>Pseudomonadati</taxon>
        <taxon>Pseudomonadota</taxon>
        <taxon>Alphaproteobacteria</taxon>
        <taxon>Hyphomicrobiales</taxon>
        <taxon>Devosiaceae</taxon>
        <taxon>Devosia</taxon>
    </lineage>
</organism>
<keyword evidence="3" id="KW-0472">Membrane</keyword>
<keyword evidence="3" id="KW-1133">Transmembrane helix</keyword>
<name>A0A918S9P0_9HYPH</name>
<evidence type="ECO:0000256" key="3">
    <source>
        <dbReference type="SAM" id="Phobius"/>
    </source>
</evidence>
<feature type="compositionally biased region" description="Basic and acidic residues" evidence="2">
    <location>
        <begin position="341"/>
        <end position="353"/>
    </location>
</feature>
<dbReference type="EMBL" id="BMZE01000002">
    <property type="protein sequence ID" value="GHA28086.1"/>
    <property type="molecule type" value="Genomic_DNA"/>
</dbReference>
<evidence type="ECO:0000256" key="2">
    <source>
        <dbReference type="SAM" id="MobiDB-lite"/>
    </source>
</evidence>
<keyword evidence="5" id="KW-1185">Reference proteome</keyword>
<dbReference type="AlphaFoldDB" id="A0A918S9P0"/>
<proteinExistence type="predicted"/>
<reference evidence="4" key="2">
    <citation type="submission" date="2020-09" db="EMBL/GenBank/DDBJ databases">
        <authorList>
            <person name="Sun Q."/>
            <person name="Kim S."/>
        </authorList>
    </citation>
    <scope>NUCLEOTIDE SEQUENCE</scope>
    <source>
        <strain evidence="4">KCTC 32437</strain>
    </source>
</reference>
<keyword evidence="1" id="KW-0175">Coiled coil</keyword>
<keyword evidence="3" id="KW-0812">Transmembrane</keyword>
<reference evidence="4" key="1">
    <citation type="journal article" date="2014" name="Int. J. Syst. Evol. Microbiol.">
        <title>Complete genome sequence of Corynebacterium casei LMG S-19264T (=DSM 44701T), isolated from a smear-ripened cheese.</title>
        <authorList>
            <consortium name="US DOE Joint Genome Institute (JGI-PGF)"/>
            <person name="Walter F."/>
            <person name="Albersmeier A."/>
            <person name="Kalinowski J."/>
            <person name="Ruckert C."/>
        </authorList>
    </citation>
    <scope>NUCLEOTIDE SEQUENCE</scope>
    <source>
        <strain evidence="4">KCTC 32437</strain>
    </source>
</reference>
<feature type="coiled-coil region" evidence="1">
    <location>
        <begin position="58"/>
        <end position="152"/>
    </location>
</feature>